<sequence length="187" mass="21728">MEPKTINVDSEKLEDLSQKLSLHFWGKRCDIPVLWNGRLTKSMGRFMFSSRGRTRTALRIELSKHAVRFIPPEIFIAVLLHELCHYHLFIQGQPFEDGHPVFEEELRRVGAISTNVVQLPQKGFELYCSKCHERLGSRKRMNTKHYLSACCKAQILKKEAWLGECKYPGEILKHSKVRLSSNHVKKV</sequence>
<evidence type="ECO:0000313" key="3">
    <source>
        <dbReference type="Proteomes" id="UP001235840"/>
    </source>
</evidence>
<proteinExistence type="predicted"/>
<dbReference type="SMART" id="SM00731">
    <property type="entry name" value="SprT"/>
    <property type="match status" value="1"/>
</dbReference>
<dbReference type="Proteomes" id="UP001235840">
    <property type="component" value="Unassembled WGS sequence"/>
</dbReference>
<dbReference type="Pfam" id="PF10263">
    <property type="entry name" value="SprT-like"/>
    <property type="match status" value="1"/>
</dbReference>
<dbReference type="InterPro" id="IPR006640">
    <property type="entry name" value="SprT-like_domain"/>
</dbReference>
<gene>
    <name evidence="2" type="ORF">J2S11_001011</name>
</gene>
<dbReference type="RefSeq" id="WP_307391734.1">
    <property type="nucleotide sequence ID" value="NZ_BAAADK010000010.1"/>
</dbReference>
<reference evidence="2 3" key="1">
    <citation type="submission" date="2023-07" db="EMBL/GenBank/DDBJ databases">
        <title>Genomic Encyclopedia of Type Strains, Phase IV (KMG-IV): sequencing the most valuable type-strain genomes for metagenomic binning, comparative biology and taxonomic classification.</title>
        <authorList>
            <person name="Goeker M."/>
        </authorList>
    </citation>
    <scope>NUCLEOTIDE SEQUENCE [LARGE SCALE GENOMIC DNA]</scope>
    <source>
        <strain evidence="2 3">DSM 12751</strain>
    </source>
</reference>
<comment type="caution">
    <text evidence="2">The sequence shown here is derived from an EMBL/GenBank/DDBJ whole genome shotgun (WGS) entry which is preliminary data.</text>
</comment>
<organism evidence="2 3">
    <name type="scientific">Caldalkalibacillus horti</name>
    <dbReference type="NCBI Taxonomy" id="77523"/>
    <lineage>
        <taxon>Bacteria</taxon>
        <taxon>Bacillati</taxon>
        <taxon>Bacillota</taxon>
        <taxon>Bacilli</taxon>
        <taxon>Bacillales</taxon>
        <taxon>Bacillaceae</taxon>
        <taxon>Caldalkalibacillus</taxon>
    </lineage>
</organism>
<evidence type="ECO:0000313" key="2">
    <source>
        <dbReference type="EMBL" id="MDQ0165111.1"/>
    </source>
</evidence>
<name>A0ABT9VVT7_9BACI</name>
<accession>A0ABT9VVT7</accession>
<keyword evidence="3" id="KW-1185">Reference proteome</keyword>
<dbReference type="EMBL" id="JAUSTY010000003">
    <property type="protein sequence ID" value="MDQ0165111.1"/>
    <property type="molecule type" value="Genomic_DNA"/>
</dbReference>
<protein>
    <submittedName>
        <fullName evidence="2">SprT-like protein</fullName>
    </submittedName>
</protein>
<evidence type="ECO:0000259" key="1">
    <source>
        <dbReference type="SMART" id="SM00731"/>
    </source>
</evidence>
<feature type="domain" description="SprT-like" evidence="1">
    <location>
        <begin position="11"/>
        <end position="158"/>
    </location>
</feature>